<dbReference type="CDD" id="cd16454">
    <property type="entry name" value="RING-H2_PA-TM-RING"/>
    <property type="match status" value="1"/>
</dbReference>
<evidence type="ECO:0000313" key="8">
    <source>
        <dbReference type="Proteomes" id="UP000094819"/>
    </source>
</evidence>
<feature type="compositionally biased region" description="Low complexity" evidence="5">
    <location>
        <begin position="105"/>
        <end position="116"/>
    </location>
</feature>
<dbReference type="Proteomes" id="UP000094819">
    <property type="component" value="Unassembled WGS sequence"/>
</dbReference>
<feature type="compositionally biased region" description="Basic and acidic residues" evidence="5">
    <location>
        <begin position="200"/>
        <end position="247"/>
    </location>
</feature>
<dbReference type="SMART" id="SM00184">
    <property type="entry name" value="RING"/>
    <property type="match status" value="2"/>
</dbReference>
<feature type="region of interest" description="Disordered" evidence="5">
    <location>
        <begin position="815"/>
        <end position="845"/>
    </location>
</feature>
<reference evidence="7 8" key="1">
    <citation type="submission" date="2016-06" db="EMBL/GenBank/DDBJ databases">
        <title>Evolution of pathogenesis and genome organization in the Tremellales.</title>
        <authorList>
            <person name="Cuomo C."/>
            <person name="Litvintseva A."/>
            <person name="Heitman J."/>
            <person name="Chen Y."/>
            <person name="Sun S."/>
            <person name="Springer D."/>
            <person name="Dromer F."/>
            <person name="Young S."/>
            <person name="Zeng Q."/>
            <person name="Chapman S."/>
            <person name="Gujja S."/>
            <person name="Saif S."/>
            <person name="Birren B."/>
        </authorList>
    </citation>
    <scope>NUCLEOTIDE SEQUENCE [LARGE SCALE GENOMIC DNA]</scope>
    <source>
        <strain evidence="7 8">CBS 7118</strain>
    </source>
</reference>
<feature type="compositionally biased region" description="Basic and acidic residues" evidence="5">
    <location>
        <begin position="815"/>
        <end position="824"/>
    </location>
</feature>
<dbReference type="Gene3D" id="3.30.40.10">
    <property type="entry name" value="Zinc/RING finger domain, C3HC4 (zinc finger)"/>
    <property type="match status" value="1"/>
</dbReference>
<keyword evidence="8" id="KW-1185">Reference proteome</keyword>
<name>A0A1E3K5M7_9TREE</name>
<dbReference type="GO" id="GO:0016567">
    <property type="term" value="P:protein ubiquitination"/>
    <property type="evidence" value="ECO:0007669"/>
    <property type="project" value="TreeGrafter"/>
</dbReference>
<dbReference type="AlphaFoldDB" id="A0A1E3K5M7"/>
<dbReference type="GO" id="GO:0008270">
    <property type="term" value="F:zinc ion binding"/>
    <property type="evidence" value="ECO:0007669"/>
    <property type="project" value="UniProtKB-KW"/>
</dbReference>
<feature type="region of interest" description="Disordered" evidence="5">
    <location>
        <begin position="711"/>
        <end position="732"/>
    </location>
</feature>
<feature type="region of interest" description="Disordered" evidence="5">
    <location>
        <begin position="289"/>
        <end position="687"/>
    </location>
</feature>
<feature type="compositionally biased region" description="Low complexity" evidence="5">
    <location>
        <begin position="534"/>
        <end position="549"/>
    </location>
</feature>
<accession>A0A1E3K5M7</accession>
<dbReference type="GeneID" id="30190324"/>
<dbReference type="PANTHER" id="PTHR45969:SF69">
    <property type="entry name" value="FINGER DOMAIN PROTEIN, PUTATIVE (AFU_ORTHOLOGUE AFUA_3G12190)-RELATED"/>
    <property type="match status" value="1"/>
</dbReference>
<dbReference type="EMBL" id="AWGH01000002">
    <property type="protein sequence ID" value="ODO07532.1"/>
    <property type="molecule type" value="Genomic_DNA"/>
</dbReference>
<feature type="region of interest" description="Disordered" evidence="5">
    <location>
        <begin position="200"/>
        <end position="248"/>
    </location>
</feature>
<evidence type="ECO:0000256" key="5">
    <source>
        <dbReference type="SAM" id="MobiDB-lite"/>
    </source>
</evidence>
<feature type="compositionally biased region" description="Basic and acidic residues" evidence="5">
    <location>
        <begin position="479"/>
        <end position="498"/>
    </location>
</feature>
<dbReference type="Pfam" id="PF13639">
    <property type="entry name" value="zf-RING_2"/>
    <property type="match status" value="1"/>
</dbReference>
<proteinExistence type="predicted"/>
<feature type="compositionally biased region" description="Pro residues" evidence="5">
    <location>
        <begin position="1"/>
        <end position="12"/>
    </location>
</feature>
<feature type="compositionally biased region" description="Low complexity" evidence="5">
    <location>
        <begin position="435"/>
        <end position="477"/>
    </location>
</feature>
<dbReference type="RefSeq" id="XP_019035009.1">
    <property type="nucleotide sequence ID" value="XM_019173283.1"/>
</dbReference>
<dbReference type="PROSITE" id="PS50089">
    <property type="entry name" value="ZF_RING_2"/>
    <property type="match status" value="1"/>
</dbReference>
<keyword evidence="3" id="KW-0862">Zinc</keyword>
<evidence type="ECO:0000256" key="1">
    <source>
        <dbReference type="ARBA" id="ARBA00022723"/>
    </source>
</evidence>
<organism evidence="7 8">
    <name type="scientific">Cryptococcus wingfieldii CBS 7118</name>
    <dbReference type="NCBI Taxonomy" id="1295528"/>
    <lineage>
        <taxon>Eukaryota</taxon>
        <taxon>Fungi</taxon>
        <taxon>Dikarya</taxon>
        <taxon>Basidiomycota</taxon>
        <taxon>Agaricomycotina</taxon>
        <taxon>Tremellomycetes</taxon>
        <taxon>Tremellales</taxon>
        <taxon>Cryptococcaceae</taxon>
        <taxon>Cryptococcus</taxon>
    </lineage>
</organism>
<feature type="compositionally biased region" description="Basic and acidic residues" evidence="5">
    <location>
        <begin position="323"/>
        <end position="332"/>
    </location>
</feature>
<keyword evidence="2 4" id="KW-0863">Zinc-finger</keyword>
<feature type="compositionally biased region" description="Pro residues" evidence="5">
    <location>
        <begin position="399"/>
        <end position="412"/>
    </location>
</feature>
<comment type="caution">
    <text evidence="7">The sequence shown here is derived from an EMBL/GenBank/DDBJ whole genome shotgun (WGS) entry which is preliminary data.</text>
</comment>
<feature type="compositionally biased region" description="Low complexity" evidence="5">
    <location>
        <begin position="338"/>
        <end position="364"/>
    </location>
</feature>
<feature type="region of interest" description="Disordered" evidence="5">
    <location>
        <begin position="1"/>
        <end position="125"/>
    </location>
</feature>
<feature type="domain" description="RING-type" evidence="6">
    <location>
        <begin position="189"/>
        <end position="279"/>
    </location>
</feature>
<evidence type="ECO:0000256" key="4">
    <source>
        <dbReference type="PROSITE-ProRule" id="PRU00175"/>
    </source>
</evidence>
<evidence type="ECO:0000259" key="6">
    <source>
        <dbReference type="PROSITE" id="PS50089"/>
    </source>
</evidence>
<evidence type="ECO:0000256" key="2">
    <source>
        <dbReference type="ARBA" id="ARBA00022771"/>
    </source>
</evidence>
<feature type="compositionally biased region" description="Polar residues" evidence="5">
    <location>
        <begin position="385"/>
        <end position="398"/>
    </location>
</feature>
<evidence type="ECO:0000256" key="3">
    <source>
        <dbReference type="ARBA" id="ARBA00022833"/>
    </source>
</evidence>
<dbReference type="InterPro" id="IPR001841">
    <property type="entry name" value="Znf_RING"/>
</dbReference>
<dbReference type="SUPFAM" id="SSF57850">
    <property type="entry name" value="RING/U-box"/>
    <property type="match status" value="1"/>
</dbReference>
<gene>
    <name evidence="7" type="ORF">L198_01111</name>
</gene>
<dbReference type="PANTHER" id="PTHR45969">
    <property type="entry name" value="RING ZINC FINGER PROTEIN-RELATED"/>
    <property type="match status" value="1"/>
</dbReference>
<protein>
    <recommendedName>
        <fullName evidence="6">RING-type domain-containing protein</fullName>
    </recommendedName>
</protein>
<keyword evidence="1" id="KW-0479">Metal-binding</keyword>
<feature type="compositionally biased region" description="Gly residues" evidence="5">
    <location>
        <begin position="655"/>
        <end position="666"/>
    </location>
</feature>
<dbReference type="InterPro" id="IPR013083">
    <property type="entry name" value="Znf_RING/FYVE/PHD"/>
</dbReference>
<sequence length="845" mass="89301">MDPPEQPPPAQQPPEQHPEADPPQSFFTMTIAVPGLPPPSPGPGQEGDEPAGGEHNGPGARAMIYTFQIGAGPPPGEGEHGNANHPPLPPDFFSQFAQPPGAPAPGGNAPEGADGAAPPPAGGPPAWLFAPFLEFLLPRRDPQPNPEKAAELLRSLPTVGKRLLKRVDNVVAAQDVDSYEDEEERGWKCGICLEGMSARQEEEVKDDKKVDETIKRGEEKGEEKGEDTTDKKEKTEDKKDSQEEPKKTTGVKALPCNHLFHGDCLEPWFATHHTCPTCRLDLDPLYTLNSPPRASRTARTESIRPARTGAGSTRASANAHPYARGDRSEGSERPQPPSRQASSSSIPPAGPSTTTPGAAAGDGSEQAPTEQRQEDGQPQRPVPRRSQTSHHFFIFSNSPFPPTPRGEQPPAPATGAPAQHSASGSVPPPQTANTESTSSADAPDASSPAAASTSAPSQPEAASLERSSAPEPSSRPGSPHREGHEDNNGHNAAHDLLRQLDIPSLLDGLFGIERPPAPPSTDGAPEEGGQEIRASSAEASAQPARSASAPVEGSGPAPEGNTGALPADANPAAPNGAPEPDAQHRAHMQMIQSTMDLISRMARAGGDRPPPLPTGQQGGPGLPAGRPDGLPAGLPAGLPSFLFSGPPMPRAEGEGTPGGSRSGTPGGEFPSMPQQPEEPSKPPFVPQSLESWTEEKEKVLGWRCEAPECMYGPTIGEEDEDSEMPAVEGEDKQDKEMINIFSPLQPSISLEAAKQAHVDDHQFTILACSHRWHRGCLEGAARSAEREIRDDGEGKGWVRCERCRNDGWVVPRELEGKGKGREVPIKASATTSVVGKKRNREDDDE</sequence>
<evidence type="ECO:0000313" key="7">
    <source>
        <dbReference type="EMBL" id="ODO07532.1"/>
    </source>
</evidence>
<feature type="compositionally biased region" description="Low complexity" evidence="5">
    <location>
        <begin position="563"/>
        <end position="580"/>
    </location>
</feature>
<dbReference type="OrthoDB" id="8062037at2759"/>
<dbReference type="GO" id="GO:0061630">
    <property type="term" value="F:ubiquitin protein ligase activity"/>
    <property type="evidence" value="ECO:0007669"/>
    <property type="project" value="TreeGrafter"/>
</dbReference>